<feature type="domain" description="Tryptophan synthase beta chain-like PALP" evidence="7">
    <location>
        <begin position="26"/>
        <end position="307"/>
    </location>
</feature>
<dbReference type="Proteomes" id="UP000244066">
    <property type="component" value="Unassembled WGS sequence"/>
</dbReference>
<dbReference type="AlphaFoldDB" id="A0A2R7Y6C7"/>
<evidence type="ECO:0000256" key="4">
    <source>
        <dbReference type="ARBA" id="ARBA00022679"/>
    </source>
</evidence>
<comment type="caution">
    <text evidence="8">The sequence shown here is derived from an EMBL/GenBank/DDBJ whole genome shotgun (WGS) entry which is preliminary data.</text>
</comment>
<dbReference type="SUPFAM" id="SSF53686">
    <property type="entry name" value="Tryptophan synthase beta subunit-like PLP-dependent enzymes"/>
    <property type="match status" value="1"/>
</dbReference>
<comment type="cofactor">
    <cofactor evidence="1">
        <name>pyridoxal 5'-phosphate</name>
        <dbReference type="ChEBI" id="CHEBI:597326"/>
    </cofactor>
</comment>
<dbReference type="PROSITE" id="PS00901">
    <property type="entry name" value="CYS_SYNTHASE"/>
    <property type="match status" value="1"/>
</dbReference>
<evidence type="ECO:0000259" key="7">
    <source>
        <dbReference type="Pfam" id="PF00291"/>
    </source>
</evidence>
<protein>
    <submittedName>
        <fullName evidence="8">Cysteine synthase</fullName>
    </submittedName>
</protein>
<reference evidence="8 9" key="1">
    <citation type="submission" date="2017-04" db="EMBL/GenBank/DDBJ databases">
        <title>Draft Aigarchaeota genome from a New Zealand hot spring.</title>
        <authorList>
            <person name="Reysenbach A.-L."/>
            <person name="Donaho J.A."/>
            <person name="Gerhart J."/>
            <person name="Kelley J.F."/>
            <person name="Kouba K."/>
            <person name="Podar M."/>
            <person name="Stott M."/>
        </authorList>
    </citation>
    <scope>NUCLEOTIDE SEQUENCE [LARGE SCALE GENOMIC DNA]</scope>
    <source>
        <strain evidence="8">NZ13_MG1</strain>
    </source>
</reference>
<dbReference type="InterPro" id="IPR036052">
    <property type="entry name" value="TrpB-like_PALP_sf"/>
</dbReference>
<keyword evidence="5" id="KW-0663">Pyridoxal phosphate</keyword>
<dbReference type="InterPro" id="IPR001926">
    <property type="entry name" value="TrpB-like_PALP"/>
</dbReference>
<evidence type="ECO:0000256" key="5">
    <source>
        <dbReference type="ARBA" id="ARBA00022898"/>
    </source>
</evidence>
<organism evidence="8 9">
    <name type="scientific">Candidatus Terraquivivens tikiterensis</name>
    <dbReference type="NCBI Taxonomy" id="1980982"/>
    <lineage>
        <taxon>Archaea</taxon>
        <taxon>Nitrososphaerota</taxon>
        <taxon>Candidatus Wolframiiraptoraceae</taxon>
        <taxon>Candidatus Terraquivivens</taxon>
    </lineage>
</organism>
<sequence>MRRYDLRFQASYNPCYFRVYDKPLKLIGNTPLCRLEKVPTKYGIKDGVKIYAKLEFFNPGGSVKDRAALNIILSAIKDGVLTPDKTILDATSGNTGISYSMIAAALGYRCKMLVPANANAKKVAIMRAYGAEVIYTDPLDGIDGAIKKAREIYEQDPRTYFYANQYDNEANWLAHYTTTGPEIIRQTGGRLTHFVAGVGTSGTFMGVGKRLKEFNPSIKLIEVQPDSGFHGIEGLKHMDTSIKPKIYDEYLSDLRVNVSTLEAYEMVKELAKVEGMLVGISSGAALSAALKVAEELKRGLLVVIFPDGGEKYLDERFWKE</sequence>
<comment type="similarity">
    <text evidence="2">Belongs to the cysteine synthase/cystathionine beta-synthase family.</text>
</comment>
<name>A0A2R7Y6C7_9ARCH</name>
<dbReference type="Pfam" id="PF00291">
    <property type="entry name" value="PALP"/>
    <property type="match status" value="1"/>
</dbReference>
<evidence type="ECO:0000313" key="8">
    <source>
        <dbReference type="EMBL" id="PUA33075.1"/>
    </source>
</evidence>
<dbReference type="PANTHER" id="PTHR10314">
    <property type="entry name" value="CYSTATHIONINE BETA-SYNTHASE"/>
    <property type="match status" value="1"/>
</dbReference>
<gene>
    <name evidence="8" type="ORF">B9J98_02930</name>
</gene>
<dbReference type="Gene3D" id="3.40.50.1100">
    <property type="match status" value="2"/>
</dbReference>
<keyword evidence="4" id="KW-0808">Transferase</keyword>
<dbReference type="FunFam" id="3.40.50.1100:FF:000006">
    <property type="entry name" value="Cysteine synthase"/>
    <property type="match status" value="1"/>
</dbReference>
<proteinExistence type="inferred from homology"/>
<dbReference type="EMBL" id="NDWU01000005">
    <property type="protein sequence ID" value="PUA33075.1"/>
    <property type="molecule type" value="Genomic_DNA"/>
</dbReference>
<dbReference type="GO" id="GO:0016740">
    <property type="term" value="F:transferase activity"/>
    <property type="evidence" value="ECO:0007669"/>
    <property type="project" value="UniProtKB-KW"/>
</dbReference>
<keyword evidence="6" id="KW-0198">Cysteine biosynthesis</keyword>
<dbReference type="InterPro" id="IPR050214">
    <property type="entry name" value="Cys_Synth/Cystath_Beta-Synth"/>
</dbReference>
<accession>A0A2R7Y6C7</accession>
<dbReference type="CDD" id="cd01561">
    <property type="entry name" value="CBS_like"/>
    <property type="match status" value="1"/>
</dbReference>
<evidence type="ECO:0000256" key="6">
    <source>
        <dbReference type="ARBA" id="ARBA00023192"/>
    </source>
</evidence>
<keyword evidence="3" id="KW-0028">Amino-acid biosynthesis</keyword>
<evidence type="ECO:0000256" key="3">
    <source>
        <dbReference type="ARBA" id="ARBA00022605"/>
    </source>
</evidence>
<dbReference type="GO" id="GO:0006535">
    <property type="term" value="P:cysteine biosynthetic process from serine"/>
    <property type="evidence" value="ECO:0007669"/>
    <property type="project" value="InterPro"/>
</dbReference>
<evidence type="ECO:0000256" key="2">
    <source>
        <dbReference type="ARBA" id="ARBA00007103"/>
    </source>
</evidence>
<dbReference type="InterPro" id="IPR001216">
    <property type="entry name" value="P-phosphate_BS"/>
</dbReference>
<evidence type="ECO:0000313" key="9">
    <source>
        <dbReference type="Proteomes" id="UP000244066"/>
    </source>
</evidence>
<evidence type="ECO:0000256" key="1">
    <source>
        <dbReference type="ARBA" id="ARBA00001933"/>
    </source>
</evidence>